<evidence type="ECO:0000259" key="4">
    <source>
        <dbReference type="SMART" id="SM00967"/>
    </source>
</evidence>
<dbReference type="InterPro" id="IPR013123">
    <property type="entry name" value="SpoU_subst-bd"/>
</dbReference>
<dbReference type="GO" id="GO:0032259">
    <property type="term" value="P:methylation"/>
    <property type="evidence" value="ECO:0007669"/>
    <property type="project" value="UniProtKB-KW"/>
</dbReference>
<accession>X0S6T1</accession>
<dbReference type="CDD" id="cd18095">
    <property type="entry name" value="SpoU-like_rRNA-MTase"/>
    <property type="match status" value="1"/>
</dbReference>
<dbReference type="SUPFAM" id="SSF75217">
    <property type="entry name" value="alpha/beta knot"/>
    <property type="match status" value="1"/>
</dbReference>
<dbReference type="InterPro" id="IPR029064">
    <property type="entry name" value="Ribosomal_eL30-like_sf"/>
</dbReference>
<feature type="domain" description="RNA 2-O ribose methyltransferase substrate binding" evidence="4">
    <location>
        <begin position="30"/>
        <end position="104"/>
    </location>
</feature>
<dbReference type="PANTHER" id="PTHR43191">
    <property type="entry name" value="RRNA METHYLTRANSFERASE 3"/>
    <property type="match status" value="1"/>
</dbReference>
<keyword evidence="3" id="KW-0808">Transferase</keyword>
<dbReference type="Pfam" id="PF00588">
    <property type="entry name" value="SpoU_methylase"/>
    <property type="match status" value="1"/>
</dbReference>
<evidence type="ECO:0000256" key="2">
    <source>
        <dbReference type="ARBA" id="ARBA00022603"/>
    </source>
</evidence>
<keyword evidence="2" id="KW-0489">Methyltransferase</keyword>
<dbReference type="InterPro" id="IPR029026">
    <property type="entry name" value="tRNA_m1G_MTases_N"/>
</dbReference>
<dbReference type="InterPro" id="IPR051259">
    <property type="entry name" value="rRNA_Methyltransferase"/>
</dbReference>
<dbReference type="InterPro" id="IPR029028">
    <property type="entry name" value="Alpha/beta_knot_MTases"/>
</dbReference>
<comment type="similarity">
    <text evidence="1">Belongs to the class IV-like SAM-binding methyltransferase superfamily. RNA methyltransferase TrmH family.</text>
</comment>
<dbReference type="GO" id="GO:0008173">
    <property type="term" value="F:RNA methyltransferase activity"/>
    <property type="evidence" value="ECO:0007669"/>
    <property type="project" value="InterPro"/>
</dbReference>
<dbReference type="PANTHER" id="PTHR43191:SF2">
    <property type="entry name" value="RRNA METHYLTRANSFERASE 3, MITOCHONDRIAL"/>
    <property type="match status" value="1"/>
</dbReference>
<dbReference type="SMART" id="SM00967">
    <property type="entry name" value="SpoU_sub_bind"/>
    <property type="match status" value="1"/>
</dbReference>
<evidence type="ECO:0000256" key="3">
    <source>
        <dbReference type="ARBA" id="ARBA00022679"/>
    </source>
</evidence>
<dbReference type="GO" id="GO:0005737">
    <property type="term" value="C:cytoplasm"/>
    <property type="evidence" value="ECO:0007669"/>
    <property type="project" value="UniProtKB-ARBA"/>
</dbReference>
<dbReference type="SUPFAM" id="SSF55315">
    <property type="entry name" value="L30e-like"/>
    <property type="match status" value="1"/>
</dbReference>
<dbReference type="Pfam" id="PF22435">
    <property type="entry name" value="MRM3-like_sub_bind"/>
    <property type="match status" value="1"/>
</dbReference>
<dbReference type="InterPro" id="IPR001537">
    <property type="entry name" value="SpoU_MeTrfase"/>
</dbReference>
<proteinExistence type="inferred from homology"/>
<dbReference type="AlphaFoldDB" id="X0S6T1"/>
<organism evidence="5">
    <name type="scientific">marine sediment metagenome</name>
    <dbReference type="NCBI Taxonomy" id="412755"/>
    <lineage>
        <taxon>unclassified sequences</taxon>
        <taxon>metagenomes</taxon>
        <taxon>ecological metagenomes</taxon>
    </lineage>
</organism>
<protein>
    <recommendedName>
        <fullName evidence="4">RNA 2-O ribose methyltransferase substrate binding domain-containing protein</fullName>
    </recommendedName>
</protein>
<evidence type="ECO:0000313" key="5">
    <source>
        <dbReference type="EMBL" id="GAF76768.1"/>
    </source>
</evidence>
<dbReference type="Gene3D" id="3.30.1330.30">
    <property type="match status" value="1"/>
</dbReference>
<dbReference type="Gene3D" id="3.40.1280.10">
    <property type="match status" value="1"/>
</dbReference>
<dbReference type="EMBL" id="BARS01005661">
    <property type="protein sequence ID" value="GAF76768.1"/>
    <property type="molecule type" value="Genomic_DNA"/>
</dbReference>
<sequence>MITSTSNQRVQWVRTLQSKRRARKREGLFIIEGTRLVNEAVSSRSHPKLILYTDAVKQSDPRLLDELINLGAEAEEVSERVMKACSDTESPQGLLAVLPIPSSTHPDNLSLALVADRISDPGNLGTILRTAQAVGVEAIFLNPGTVDPFNPKVVRGAMGAHFHIPIIQEQTSEIEKHLLGMDVWVAEVGLGPPYYDVDWGKPSAIVIGSEAHGPSDKLRSIAKGSTHIPMQDSTESLNASVAAAVILFEIARMRGEG</sequence>
<evidence type="ECO:0000256" key="1">
    <source>
        <dbReference type="ARBA" id="ARBA00007228"/>
    </source>
</evidence>
<comment type="caution">
    <text evidence="5">The sequence shown here is derived from an EMBL/GenBank/DDBJ whole genome shotgun (WGS) entry which is preliminary data.</text>
</comment>
<dbReference type="GO" id="GO:0003723">
    <property type="term" value="F:RNA binding"/>
    <property type="evidence" value="ECO:0007669"/>
    <property type="project" value="InterPro"/>
</dbReference>
<dbReference type="InterPro" id="IPR053888">
    <property type="entry name" value="MRM3-like_sub_bind"/>
</dbReference>
<gene>
    <name evidence="5" type="ORF">S01H1_11107</name>
</gene>
<dbReference type="GO" id="GO:0006396">
    <property type="term" value="P:RNA processing"/>
    <property type="evidence" value="ECO:0007669"/>
    <property type="project" value="InterPro"/>
</dbReference>
<name>X0S6T1_9ZZZZ</name>
<reference evidence="5" key="1">
    <citation type="journal article" date="2014" name="Front. Microbiol.">
        <title>High frequency of phylogenetically diverse reductive dehalogenase-homologous genes in deep subseafloor sedimentary metagenomes.</title>
        <authorList>
            <person name="Kawai M."/>
            <person name="Futagami T."/>
            <person name="Toyoda A."/>
            <person name="Takaki Y."/>
            <person name="Nishi S."/>
            <person name="Hori S."/>
            <person name="Arai W."/>
            <person name="Tsubouchi T."/>
            <person name="Morono Y."/>
            <person name="Uchiyama I."/>
            <person name="Ito T."/>
            <person name="Fujiyama A."/>
            <person name="Inagaki F."/>
            <person name="Takami H."/>
        </authorList>
    </citation>
    <scope>NUCLEOTIDE SEQUENCE</scope>
    <source>
        <strain evidence="5">Expedition CK06-06</strain>
    </source>
</reference>